<dbReference type="Pfam" id="PF00795">
    <property type="entry name" value="CN_hydrolase"/>
    <property type="match status" value="1"/>
</dbReference>
<dbReference type="EMBL" id="JAKIJS010000001">
    <property type="protein sequence ID" value="MCF6136786.1"/>
    <property type="molecule type" value="Genomic_DNA"/>
</dbReference>
<reference evidence="3 4" key="1">
    <citation type="submission" date="2022-01" db="EMBL/GenBank/DDBJ databases">
        <title>Alkalihalobacillus sp. EGI L200015, a novel bacterium isolated from a salt lake sediment.</title>
        <authorList>
            <person name="Gao L."/>
            <person name="Fang B.-Z."/>
            <person name="Li W.-J."/>
        </authorList>
    </citation>
    <scope>NUCLEOTIDE SEQUENCE [LARGE SCALE GENOMIC DNA]</scope>
    <source>
        <strain evidence="3 4">KCTC 12718</strain>
    </source>
</reference>
<keyword evidence="4" id="KW-1185">Reference proteome</keyword>
<sequence length="259" mass="29856">MKVAVIQMDIVYGNPQANFEHITSKIREACSDQTDVIVLPELWTTGYDLEMLDQIGDPNGEKTIEFISSLAISYHVNIVAGSVAVRKEKDVFNTMLVFDREGNVHKEYSKVHLFRLMNEEKYLKAGNDDGHFTIDDIPAAGFICYDIRFPEWIRKHALEGAKVLFVPAEWPKPRTEHWRNLLITRAIENQCYVVACNRVGSDPDNVFGGHSMIINPWGEILSEADEDETTIYANIQIEELNEFRKRIPIYEDRRTDLYE</sequence>
<dbReference type="PANTHER" id="PTHR23088:SF27">
    <property type="entry name" value="DEAMINATED GLUTATHIONE AMIDASE"/>
    <property type="match status" value="1"/>
</dbReference>
<dbReference type="RefSeq" id="WP_236331834.1">
    <property type="nucleotide sequence ID" value="NZ_JAKIJS010000001.1"/>
</dbReference>
<comment type="similarity">
    <text evidence="1">Belongs to the carbon-nitrogen hydrolase superfamily. NIT1/NIT2 family.</text>
</comment>
<evidence type="ECO:0000313" key="3">
    <source>
        <dbReference type="EMBL" id="MCF6136786.1"/>
    </source>
</evidence>
<dbReference type="CDD" id="cd07583">
    <property type="entry name" value="nitrilase_5"/>
    <property type="match status" value="1"/>
</dbReference>
<dbReference type="Proteomes" id="UP001649381">
    <property type="component" value="Unassembled WGS sequence"/>
</dbReference>
<dbReference type="SUPFAM" id="SSF56317">
    <property type="entry name" value="Carbon-nitrogen hydrolase"/>
    <property type="match status" value="1"/>
</dbReference>
<dbReference type="InterPro" id="IPR003010">
    <property type="entry name" value="C-N_Hydrolase"/>
</dbReference>
<evidence type="ECO:0000313" key="4">
    <source>
        <dbReference type="Proteomes" id="UP001649381"/>
    </source>
</evidence>
<comment type="caution">
    <text evidence="3">The sequence shown here is derived from an EMBL/GenBank/DDBJ whole genome shotgun (WGS) entry which is preliminary data.</text>
</comment>
<accession>A0ABS9GY93</accession>
<evidence type="ECO:0000259" key="2">
    <source>
        <dbReference type="PROSITE" id="PS50263"/>
    </source>
</evidence>
<dbReference type="PANTHER" id="PTHR23088">
    <property type="entry name" value="NITRILASE-RELATED"/>
    <property type="match status" value="1"/>
</dbReference>
<dbReference type="InterPro" id="IPR036526">
    <property type="entry name" value="C-N_Hydrolase_sf"/>
</dbReference>
<dbReference type="GO" id="GO:0016787">
    <property type="term" value="F:hydrolase activity"/>
    <property type="evidence" value="ECO:0007669"/>
    <property type="project" value="UniProtKB-KW"/>
</dbReference>
<protein>
    <submittedName>
        <fullName evidence="3">Carbon-nitrogen family hydrolase</fullName>
    </submittedName>
</protein>
<dbReference type="Gene3D" id="3.60.110.10">
    <property type="entry name" value="Carbon-nitrogen hydrolase"/>
    <property type="match status" value="1"/>
</dbReference>
<name>A0ABS9GY93_9BACL</name>
<proteinExistence type="inferred from homology"/>
<feature type="domain" description="CN hydrolase" evidence="2">
    <location>
        <begin position="1"/>
        <end position="237"/>
    </location>
</feature>
<organism evidence="3 4">
    <name type="scientific">Pseudalkalibacillus berkeleyi</name>
    <dbReference type="NCBI Taxonomy" id="1069813"/>
    <lineage>
        <taxon>Bacteria</taxon>
        <taxon>Bacillati</taxon>
        <taxon>Bacillota</taxon>
        <taxon>Bacilli</taxon>
        <taxon>Bacillales</taxon>
        <taxon>Fictibacillaceae</taxon>
        <taxon>Pseudalkalibacillus</taxon>
    </lineage>
</organism>
<gene>
    <name evidence="3" type="ORF">L2716_03525</name>
</gene>
<evidence type="ECO:0000256" key="1">
    <source>
        <dbReference type="ARBA" id="ARBA00010613"/>
    </source>
</evidence>
<dbReference type="PROSITE" id="PS50263">
    <property type="entry name" value="CN_HYDROLASE"/>
    <property type="match status" value="1"/>
</dbReference>
<keyword evidence="3" id="KW-0378">Hydrolase</keyword>